<dbReference type="GO" id="GO:0009231">
    <property type="term" value="P:riboflavin biosynthetic process"/>
    <property type="evidence" value="ECO:0007669"/>
    <property type="project" value="InterPro"/>
</dbReference>
<name>A0A9D1UTQ5_9MICC</name>
<accession>A0A9D1UTQ5</accession>
<reference evidence="2" key="2">
    <citation type="submission" date="2021-04" db="EMBL/GenBank/DDBJ databases">
        <authorList>
            <person name="Gilroy R."/>
        </authorList>
    </citation>
    <scope>NUCLEOTIDE SEQUENCE</scope>
    <source>
        <strain evidence="2">ChiHejej3B27-3195</strain>
    </source>
</reference>
<dbReference type="PANTHER" id="PTHR38011">
    <property type="entry name" value="DIHYDROFOLATE REDUCTASE FAMILY PROTEIN (AFU_ORTHOLOGUE AFUA_8G06820)"/>
    <property type="match status" value="1"/>
</dbReference>
<feature type="domain" description="Bacterial bifunctional deaminase-reductase C-terminal" evidence="1">
    <location>
        <begin position="107"/>
        <end position="172"/>
    </location>
</feature>
<dbReference type="InterPro" id="IPR002734">
    <property type="entry name" value="RibDG_C"/>
</dbReference>
<organism evidence="2 3">
    <name type="scientific">Candidatus Nesterenkonia stercoripullorum</name>
    <dbReference type="NCBI Taxonomy" id="2838701"/>
    <lineage>
        <taxon>Bacteria</taxon>
        <taxon>Bacillati</taxon>
        <taxon>Actinomycetota</taxon>
        <taxon>Actinomycetes</taxon>
        <taxon>Micrococcales</taxon>
        <taxon>Micrococcaceae</taxon>
        <taxon>Nesterenkonia</taxon>
    </lineage>
</organism>
<dbReference type="Gene3D" id="3.40.430.10">
    <property type="entry name" value="Dihydrofolate Reductase, subunit A"/>
    <property type="match status" value="1"/>
</dbReference>
<evidence type="ECO:0000313" key="2">
    <source>
        <dbReference type="EMBL" id="HIX00231.1"/>
    </source>
</evidence>
<proteinExistence type="predicted"/>
<sequence length="187" mass="20034">MPRETNDGSVIWQVTMSLDGYIAADGDDMGWIFEYIDPSNPAGAEVPARIGSMIAGRRSFDVGARDGMEVYDGSWSGAQFLMTNRPSADLPGGLRVRSGPVRQVVEEALDAAGGRDVGIIGADIARQALESNLVDEVVVHVAPVLLGDGVRFRGALGRKDLRLVDTARHGEVVTAHYRVPHGQRAEP</sequence>
<comment type="caution">
    <text evidence="2">The sequence shown here is derived from an EMBL/GenBank/DDBJ whole genome shotgun (WGS) entry which is preliminary data.</text>
</comment>
<dbReference type="Proteomes" id="UP000824151">
    <property type="component" value="Unassembled WGS sequence"/>
</dbReference>
<dbReference type="GO" id="GO:0008703">
    <property type="term" value="F:5-amino-6-(5-phosphoribosylamino)uracil reductase activity"/>
    <property type="evidence" value="ECO:0007669"/>
    <property type="project" value="InterPro"/>
</dbReference>
<dbReference type="SUPFAM" id="SSF53597">
    <property type="entry name" value="Dihydrofolate reductase-like"/>
    <property type="match status" value="1"/>
</dbReference>
<protein>
    <submittedName>
        <fullName evidence="2">Dihydrofolate reductase family protein</fullName>
    </submittedName>
</protein>
<evidence type="ECO:0000313" key="3">
    <source>
        <dbReference type="Proteomes" id="UP000824151"/>
    </source>
</evidence>
<dbReference type="EMBL" id="DXGD01000326">
    <property type="protein sequence ID" value="HIX00231.1"/>
    <property type="molecule type" value="Genomic_DNA"/>
</dbReference>
<reference evidence="2" key="1">
    <citation type="journal article" date="2021" name="PeerJ">
        <title>Extensive microbial diversity within the chicken gut microbiome revealed by metagenomics and culture.</title>
        <authorList>
            <person name="Gilroy R."/>
            <person name="Ravi A."/>
            <person name="Getino M."/>
            <person name="Pursley I."/>
            <person name="Horton D.L."/>
            <person name="Alikhan N.F."/>
            <person name="Baker D."/>
            <person name="Gharbi K."/>
            <person name="Hall N."/>
            <person name="Watson M."/>
            <person name="Adriaenssens E.M."/>
            <person name="Foster-Nyarko E."/>
            <person name="Jarju S."/>
            <person name="Secka A."/>
            <person name="Antonio M."/>
            <person name="Oren A."/>
            <person name="Chaudhuri R.R."/>
            <person name="La Ragione R."/>
            <person name="Hildebrand F."/>
            <person name="Pallen M.J."/>
        </authorList>
    </citation>
    <scope>NUCLEOTIDE SEQUENCE</scope>
    <source>
        <strain evidence="2">ChiHejej3B27-3195</strain>
    </source>
</reference>
<evidence type="ECO:0000259" key="1">
    <source>
        <dbReference type="Pfam" id="PF01872"/>
    </source>
</evidence>
<dbReference type="InterPro" id="IPR050765">
    <property type="entry name" value="Riboflavin_Biosynth_HTPR"/>
</dbReference>
<dbReference type="Pfam" id="PF01872">
    <property type="entry name" value="RibD_C"/>
    <property type="match status" value="1"/>
</dbReference>
<gene>
    <name evidence="2" type="ORF">H9871_08820</name>
</gene>
<dbReference type="InterPro" id="IPR024072">
    <property type="entry name" value="DHFR-like_dom_sf"/>
</dbReference>
<dbReference type="AlphaFoldDB" id="A0A9D1UTQ5"/>
<dbReference type="PANTHER" id="PTHR38011:SF11">
    <property type="entry name" value="2,5-DIAMINO-6-RIBOSYLAMINO-4(3H)-PYRIMIDINONE 5'-PHOSPHATE REDUCTASE"/>
    <property type="match status" value="1"/>
</dbReference>